<organism evidence="2 3">
    <name type="scientific">Pristionchus mayeri</name>
    <dbReference type="NCBI Taxonomy" id="1317129"/>
    <lineage>
        <taxon>Eukaryota</taxon>
        <taxon>Metazoa</taxon>
        <taxon>Ecdysozoa</taxon>
        <taxon>Nematoda</taxon>
        <taxon>Chromadorea</taxon>
        <taxon>Rhabditida</taxon>
        <taxon>Rhabditina</taxon>
        <taxon>Diplogasteromorpha</taxon>
        <taxon>Diplogasteroidea</taxon>
        <taxon>Neodiplogasteridae</taxon>
        <taxon>Pristionchus</taxon>
    </lineage>
</organism>
<reference evidence="3" key="1">
    <citation type="submission" date="2022-10" db="EMBL/GenBank/DDBJ databases">
        <title>Genome assembly of Pristionchus species.</title>
        <authorList>
            <person name="Yoshida K."/>
            <person name="Sommer R.J."/>
        </authorList>
    </citation>
    <scope>NUCLEOTIDE SEQUENCE [LARGE SCALE GENOMIC DNA]</scope>
    <source>
        <strain evidence="3">RS5460</strain>
    </source>
</reference>
<dbReference type="Gene3D" id="3.30.1490.40">
    <property type="match status" value="1"/>
</dbReference>
<dbReference type="InterPro" id="IPR003169">
    <property type="entry name" value="GYF"/>
</dbReference>
<feature type="non-terminal residue" evidence="2">
    <location>
        <position position="118"/>
    </location>
</feature>
<keyword evidence="3" id="KW-1185">Reference proteome</keyword>
<dbReference type="Proteomes" id="UP001328107">
    <property type="component" value="Unassembled WGS sequence"/>
</dbReference>
<sequence length="118" mass="13836">TSTCIFFKDKKNELKGPFTERQVLEWYRKGLFKNSFPFYFMKSDSSPDDSTSSFTLDELCNRNGIGAPFSLPSDVPSHEKIRAETEQRLCSIEEEIRSLRVKCEEVLRVKERIEKMEK</sequence>
<dbReference type="SUPFAM" id="SSF55277">
    <property type="entry name" value="GYF domain"/>
    <property type="match status" value="1"/>
</dbReference>
<protein>
    <recommendedName>
        <fullName evidence="1">GYF domain-containing protein</fullName>
    </recommendedName>
</protein>
<evidence type="ECO:0000313" key="3">
    <source>
        <dbReference type="Proteomes" id="UP001328107"/>
    </source>
</evidence>
<dbReference type="Pfam" id="PF02213">
    <property type="entry name" value="GYF"/>
    <property type="match status" value="1"/>
</dbReference>
<feature type="non-terminal residue" evidence="2">
    <location>
        <position position="1"/>
    </location>
</feature>
<gene>
    <name evidence="2" type="ORF">PMAYCL1PPCAC_25704</name>
</gene>
<dbReference type="PROSITE" id="PS50829">
    <property type="entry name" value="GYF"/>
    <property type="match status" value="1"/>
</dbReference>
<comment type="caution">
    <text evidence="2">The sequence shown here is derived from an EMBL/GenBank/DDBJ whole genome shotgun (WGS) entry which is preliminary data.</text>
</comment>
<accession>A0AAN5D4K1</accession>
<evidence type="ECO:0000313" key="2">
    <source>
        <dbReference type="EMBL" id="GMR55509.1"/>
    </source>
</evidence>
<proteinExistence type="predicted"/>
<dbReference type="EMBL" id="BTRK01000005">
    <property type="protein sequence ID" value="GMR55509.1"/>
    <property type="molecule type" value="Genomic_DNA"/>
</dbReference>
<name>A0AAN5D4K1_9BILA</name>
<feature type="domain" description="GYF" evidence="1">
    <location>
        <begin position="2"/>
        <end position="60"/>
    </location>
</feature>
<evidence type="ECO:0000259" key="1">
    <source>
        <dbReference type="PROSITE" id="PS50829"/>
    </source>
</evidence>
<dbReference type="InterPro" id="IPR035445">
    <property type="entry name" value="GYF-like_dom_sf"/>
</dbReference>
<dbReference type="AlphaFoldDB" id="A0AAN5D4K1"/>